<evidence type="ECO:0000313" key="13">
    <source>
        <dbReference type="Proteomes" id="UP000678513"/>
    </source>
</evidence>
<evidence type="ECO:0000256" key="2">
    <source>
        <dbReference type="ARBA" id="ARBA00006742"/>
    </source>
</evidence>
<keyword evidence="9 11" id="KW-0472">Membrane</keyword>
<comment type="similarity">
    <text evidence="2">Belongs to the YajC family.</text>
</comment>
<protein>
    <submittedName>
        <fullName evidence="12">Preprotein translocase subunit YajC</fullName>
    </submittedName>
</protein>
<keyword evidence="7 11" id="KW-1133">Transmembrane helix</keyword>
<feature type="transmembrane region" description="Helical" evidence="11">
    <location>
        <begin position="6"/>
        <end position="23"/>
    </location>
</feature>
<evidence type="ECO:0000256" key="11">
    <source>
        <dbReference type="SAM" id="Phobius"/>
    </source>
</evidence>
<evidence type="ECO:0000256" key="3">
    <source>
        <dbReference type="ARBA" id="ARBA00022448"/>
    </source>
</evidence>
<evidence type="ECO:0000256" key="4">
    <source>
        <dbReference type="ARBA" id="ARBA00022475"/>
    </source>
</evidence>
<evidence type="ECO:0000256" key="1">
    <source>
        <dbReference type="ARBA" id="ARBA00004162"/>
    </source>
</evidence>
<sequence length="134" mass="14838">MTPEIQMLLMFVLVGAFGYFFMIRPQKKRLKEQQEMFNSLQPGSRVVLTSGVFATIAHVAETQMIVELAPGVEVTILKQAIIRLAKPDEEEFEFTDETGEAEDPAGVQEVVEGDEALEDADSGVTEENSVSEKN</sequence>
<dbReference type="NCBIfam" id="TIGR00739">
    <property type="entry name" value="yajC"/>
    <property type="match status" value="1"/>
</dbReference>
<keyword evidence="13" id="KW-1185">Reference proteome</keyword>
<gene>
    <name evidence="12" type="primary">yajC</name>
    <name evidence="12" type="ORF">J5A65_07190</name>
</gene>
<dbReference type="InterPro" id="IPR003849">
    <property type="entry name" value="Preprotein_translocase_YajC"/>
</dbReference>
<accession>A0ABX7Y997</accession>
<comment type="subcellular location">
    <subcellularLocation>
        <location evidence="1">Cell membrane</location>
        <topology evidence="1">Single-pass membrane protein</topology>
    </subcellularLocation>
</comment>
<reference evidence="12 13" key="1">
    <citation type="submission" date="2021-03" db="EMBL/GenBank/DDBJ databases">
        <title>Human Oral Microbial Genomes.</title>
        <authorList>
            <person name="Johnston C.D."/>
            <person name="Chen T."/>
            <person name="Dewhirst F.E."/>
        </authorList>
    </citation>
    <scope>NUCLEOTIDE SEQUENCE [LARGE SCALE GENOMIC DNA]</scope>
    <source>
        <strain evidence="12 13">DSMZ 100122</strain>
    </source>
</reference>
<evidence type="ECO:0000256" key="6">
    <source>
        <dbReference type="ARBA" id="ARBA00022927"/>
    </source>
</evidence>
<dbReference type="PANTHER" id="PTHR33909">
    <property type="entry name" value="SEC TRANSLOCON ACCESSORY COMPLEX SUBUNIT YAJC"/>
    <property type="match status" value="1"/>
</dbReference>
<dbReference type="Proteomes" id="UP000678513">
    <property type="component" value="Chromosome"/>
</dbReference>
<keyword evidence="8" id="KW-0811">Translocation</keyword>
<name>A0ABX7Y997_9ACTN</name>
<evidence type="ECO:0000256" key="10">
    <source>
        <dbReference type="SAM" id="MobiDB-lite"/>
    </source>
</evidence>
<dbReference type="PRINTS" id="PR01853">
    <property type="entry name" value="YAJCTRNLCASE"/>
</dbReference>
<feature type="compositionally biased region" description="Acidic residues" evidence="10">
    <location>
        <begin position="111"/>
        <end position="121"/>
    </location>
</feature>
<keyword evidence="5 11" id="KW-0812">Transmembrane</keyword>
<keyword evidence="3" id="KW-0813">Transport</keyword>
<evidence type="ECO:0000256" key="9">
    <source>
        <dbReference type="ARBA" id="ARBA00023136"/>
    </source>
</evidence>
<dbReference type="SMART" id="SM01323">
    <property type="entry name" value="YajC"/>
    <property type="match status" value="1"/>
</dbReference>
<keyword evidence="6" id="KW-0653">Protein transport</keyword>
<keyword evidence="4" id="KW-1003">Cell membrane</keyword>
<dbReference type="EMBL" id="CP072384">
    <property type="protein sequence ID" value="QUC09484.1"/>
    <property type="molecule type" value="Genomic_DNA"/>
</dbReference>
<evidence type="ECO:0000256" key="8">
    <source>
        <dbReference type="ARBA" id="ARBA00023010"/>
    </source>
</evidence>
<organism evidence="12 13">
    <name type="scientific">Arachnia rubra</name>
    <dbReference type="NCBI Taxonomy" id="1547448"/>
    <lineage>
        <taxon>Bacteria</taxon>
        <taxon>Bacillati</taxon>
        <taxon>Actinomycetota</taxon>
        <taxon>Actinomycetes</taxon>
        <taxon>Propionibacteriales</taxon>
        <taxon>Propionibacteriaceae</taxon>
        <taxon>Arachnia</taxon>
    </lineage>
</organism>
<feature type="region of interest" description="Disordered" evidence="10">
    <location>
        <begin position="94"/>
        <end position="134"/>
    </location>
</feature>
<evidence type="ECO:0000313" key="12">
    <source>
        <dbReference type="EMBL" id="QUC09484.1"/>
    </source>
</evidence>
<proteinExistence type="inferred from homology"/>
<feature type="compositionally biased region" description="Acidic residues" evidence="10">
    <location>
        <begin position="94"/>
        <end position="103"/>
    </location>
</feature>
<dbReference type="RefSeq" id="WP_212327166.1">
    <property type="nucleotide sequence ID" value="NZ_AP024463.1"/>
</dbReference>
<dbReference type="Pfam" id="PF02699">
    <property type="entry name" value="YajC"/>
    <property type="match status" value="1"/>
</dbReference>
<evidence type="ECO:0000256" key="7">
    <source>
        <dbReference type="ARBA" id="ARBA00022989"/>
    </source>
</evidence>
<evidence type="ECO:0000256" key="5">
    <source>
        <dbReference type="ARBA" id="ARBA00022692"/>
    </source>
</evidence>
<dbReference type="PANTHER" id="PTHR33909:SF1">
    <property type="entry name" value="SEC TRANSLOCON ACCESSORY COMPLEX SUBUNIT YAJC"/>
    <property type="match status" value="1"/>
</dbReference>